<dbReference type="Proteomes" id="UP000261540">
    <property type="component" value="Unplaced"/>
</dbReference>
<name>A0A3B3RB66_9TELE</name>
<dbReference type="InterPro" id="IPR036938">
    <property type="entry name" value="PAP2/HPO_sf"/>
</dbReference>
<protein>
    <recommendedName>
        <fullName evidence="4">glucose-6-phosphatase</fullName>
        <ecNumber evidence="4">3.1.3.9</ecNumber>
    </recommendedName>
</protein>
<keyword evidence="9 11" id="KW-1133">Transmembrane helix</keyword>
<evidence type="ECO:0000256" key="4">
    <source>
        <dbReference type="ARBA" id="ARBA00012634"/>
    </source>
</evidence>
<reference evidence="13" key="1">
    <citation type="submission" date="2025-08" db="UniProtKB">
        <authorList>
            <consortium name="Ensembl"/>
        </authorList>
    </citation>
    <scope>IDENTIFICATION</scope>
</reference>
<dbReference type="GeneTree" id="ENSGT00950000183150"/>
<dbReference type="InterPro" id="IPR000326">
    <property type="entry name" value="PAP2/HPO"/>
</dbReference>
<evidence type="ECO:0000256" key="11">
    <source>
        <dbReference type="SAM" id="Phobius"/>
    </source>
</evidence>
<dbReference type="PANTHER" id="PTHR12591:SF5">
    <property type="entry name" value="GLUCOSE-6-PHOSPHATASE"/>
    <property type="match status" value="1"/>
</dbReference>
<dbReference type="CDD" id="cd03381">
    <property type="entry name" value="PAP2_glucose_6_phosphatase"/>
    <property type="match status" value="1"/>
</dbReference>
<dbReference type="GO" id="GO:0006094">
    <property type="term" value="P:gluconeogenesis"/>
    <property type="evidence" value="ECO:0007669"/>
    <property type="project" value="UniProtKB-KW"/>
</dbReference>
<comment type="pathway">
    <text evidence="2">Carbohydrate biosynthesis; gluconeogenesis.</text>
</comment>
<dbReference type="Ensembl" id="ENSPKIT00000039342.1">
    <property type="protein sequence ID" value="ENSPKIP00000014886.1"/>
    <property type="gene ID" value="ENSPKIG00000001796.1"/>
</dbReference>
<sequence length="420" mass="47062">MEPNGEEDEEGVPKVGRKGDEEEPALGIAVVGLQILRGAHPKIMHGIHGCIHFSSRSFNTHLHWTTVKIMDLLHGIGVDLVLYLQANYRNYESVFHLASSLADLHTPIFIFFPVWFHLHQKVGINLIWVAVVGDWLNLVFKWVLFGERPYWWVHETQFYGSAPPPVLQQFPITCETGPGSPSGHAMGLAGVWHVMVTAVLAANTERTHSALFSWVVRLGLWMVLAIVILLVCMSRVYVAAHFPHQVITGVIAGMIVAEVFNRVQWIYSASLKKYLYVTLFLLTFALGFYVLLKALGVDLLWTLDKAKRWCIRPEWVHMDTTPFASLMRNMGTLFGLGLGLHSPLCEQKKEIKSASFRLGCIIFSLLLLQLLDTVSLPSKSNILFYLLSFCKSAAAPFITAALVPGCLSVLFLSKNVQRNL</sequence>
<proteinExistence type="inferred from homology"/>
<dbReference type="AlphaFoldDB" id="A0A3B3RB66"/>
<keyword evidence="6 11" id="KW-0812">Transmembrane</keyword>
<reference evidence="13" key="2">
    <citation type="submission" date="2025-09" db="UniProtKB">
        <authorList>
            <consortium name="Ensembl"/>
        </authorList>
    </citation>
    <scope>IDENTIFICATION</scope>
</reference>
<keyword evidence="10 11" id="KW-0472">Membrane</keyword>
<evidence type="ECO:0000256" key="1">
    <source>
        <dbReference type="ARBA" id="ARBA00004477"/>
    </source>
</evidence>
<dbReference type="EC" id="3.1.3.9" evidence="4"/>
<evidence type="ECO:0000259" key="12">
    <source>
        <dbReference type="SMART" id="SM00014"/>
    </source>
</evidence>
<dbReference type="PANTHER" id="PTHR12591">
    <property type="entry name" value="GLUCOSE-6-PHOSPHATASE"/>
    <property type="match status" value="1"/>
</dbReference>
<comment type="subcellular location">
    <subcellularLocation>
        <location evidence="1">Endoplasmic reticulum membrane</location>
        <topology evidence="1">Multi-pass membrane protein</topology>
    </subcellularLocation>
</comment>
<dbReference type="Gene3D" id="1.20.144.10">
    <property type="entry name" value="Phosphatidic acid phosphatase type 2/haloperoxidase"/>
    <property type="match status" value="1"/>
</dbReference>
<dbReference type="SUPFAM" id="SSF48317">
    <property type="entry name" value="Acid phosphatase/Vanadium-dependent haloperoxidase"/>
    <property type="match status" value="1"/>
</dbReference>
<feature type="domain" description="Phosphatidic acid phosphatase type 2/haloperoxidase" evidence="12">
    <location>
        <begin position="122"/>
        <end position="261"/>
    </location>
</feature>
<dbReference type="GO" id="GO:0051156">
    <property type="term" value="P:glucose 6-phosphate metabolic process"/>
    <property type="evidence" value="ECO:0007669"/>
    <property type="project" value="TreeGrafter"/>
</dbReference>
<keyword evidence="14" id="KW-1185">Reference proteome</keyword>
<evidence type="ECO:0000256" key="5">
    <source>
        <dbReference type="ARBA" id="ARBA00022432"/>
    </source>
</evidence>
<evidence type="ECO:0000256" key="8">
    <source>
        <dbReference type="ARBA" id="ARBA00022824"/>
    </source>
</evidence>
<accession>A0A3B3RB66</accession>
<feature type="transmembrane region" description="Helical" evidence="11">
    <location>
        <begin position="214"/>
        <end position="236"/>
    </location>
</feature>
<evidence type="ECO:0000256" key="3">
    <source>
        <dbReference type="ARBA" id="ARBA00009266"/>
    </source>
</evidence>
<keyword evidence="5" id="KW-0312">Gluconeogenesis</keyword>
<evidence type="ECO:0000256" key="2">
    <source>
        <dbReference type="ARBA" id="ARBA00004742"/>
    </source>
</evidence>
<dbReference type="Pfam" id="PF01569">
    <property type="entry name" value="PAP2"/>
    <property type="match status" value="1"/>
</dbReference>
<feature type="transmembrane region" description="Helical" evidence="11">
    <location>
        <begin position="354"/>
        <end position="371"/>
    </location>
</feature>
<evidence type="ECO:0000256" key="6">
    <source>
        <dbReference type="ARBA" id="ARBA00022692"/>
    </source>
</evidence>
<feature type="transmembrane region" description="Helical" evidence="11">
    <location>
        <begin position="123"/>
        <end position="144"/>
    </location>
</feature>
<keyword evidence="8" id="KW-0256">Endoplasmic reticulum</keyword>
<dbReference type="GO" id="GO:0004346">
    <property type="term" value="F:glucose-6-phosphatase activity"/>
    <property type="evidence" value="ECO:0007669"/>
    <property type="project" value="UniProtKB-EC"/>
</dbReference>
<dbReference type="SMART" id="SM00014">
    <property type="entry name" value="acidPPc"/>
    <property type="match status" value="1"/>
</dbReference>
<keyword evidence="7" id="KW-0378">Hydrolase</keyword>
<evidence type="ECO:0000256" key="10">
    <source>
        <dbReference type="ARBA" id="ARBA00023136"/>
    </source>
</evidence>
<feature type="transmembrane region" description="Helical" evidence="11">
    <location>
        <begin position="273"/>
        <end position="292"/>
    </location>
</feature>
<evidence type="ECO:0000256" key="7">
    <source>
        <dbReference type="ARBA" id="ARBA00022801"/>
    </source>
</evidence>
<evidence type="ECO:0000313" key="14">
    <source>
        <dbReference type="Proteomes" id="UP000261540"/>
    </source>
</evidence>
<comment type="similarity">
    <text evidence="3">Belongs to the glucose-6-phosphatase family.</text>
</comment>
<feature type="transmembrane region" description="Helical" evidence="11">
    <location>
        <begin position="242"/>
        <end position="261"/>
    </location>
</feature>
<evidence type="ECO:0000256" key="9">
    <source>
        <dbReference type="ARBA" id="ARBA00022989"/>
    </source>
</evidence>
<dbReference type="GO" id="GO:0005789">
    <property type="term" value="C:endoplasmic reticulum membrane"/>
    <property type="evidence" value="ECO:0007669"/>
    <property type="project" value="UniProtKB-SubCell"/>
</dbReference>
<feature type="transmembrane region" description="Helical" evidence="11">
    <location>
        <begin position="94"/>
        <end position="116"/>
    </location>
</feature>
<evidence type="ECO:0000313" key="13">
    <source>
        <dbReference type="Ensembl" id="ENSPKIP00000014886.1"/>
    </source>
</evidence>
<dbReference type="STRING" id="1676925.ENSPKIP00000014886"/>
<organism evidence="13 14">
    <name type="scientific">Paramormyrops kingsleyae</name>
    <dbReference type="NCBI Taxonomy" id="1676925"/>
    <lineage>
        <taxon>Eukaryota</taxon>
        <taxon>Metazoa</taxon>
        <taxon>Chordata</taxon>
        <taxon>Craniata</taxon>
        <taxon>Vertebrata</taxon>
        <taxon>Euteleostomi</taxon>
        <taxon>Actinopterygii</taxon>
        <taxon>Neopterygii</taxon>
        <taxon>Teleostei</taxon>
        <taxon>Osteoglossocephala</taxon>
        <taxon>Osteoglossomorpha</taxon>
        <taxon>Osteoglossiformes</taxon>
        <taxon>Mormyridae</taxon>
        <taxon>Paramormyrops</taxon>
    </lineage>
</organism>
<feature type="transmembrane region" description="Helical" evidence="11">
    <location>
        <begin position="383"/>
        <end position="412"/>
    </location>
</feature>